<dbReference type="Pfam" id="PF02597">
    <property type="entry name" value="ThiS"/>
    <property type="match status" value="1"/>
</dbReference>
<dbReference type="SUPFAM" id="SSF54285">
    <property type="entry name" value="MoaD/ThiS"/>
    <property type="match status" value="1"/>
</dbReference>
<dbReference type="NCBIfam" id="TIGR01683">
    <property type="entry name" value="thiS"/>
    <property type="match status" value="1"/>
</dbReference>
<sequence>MPLLTVNGRPEPLPAPATLAGLIEALQLQGQRLAIEHNGQIVPRSLWSETRLVEQDQIEIVKAIGGG</sequence>
<evidence type="ECO:0000313" key="1">
    <source>
        <dbReference type="EMBL" id="ROH91887.1"/>
    </source>
</evidence>
<keyword evidence="2" id="KW-1185">Reference proteome</keyword>
<comment type="caution">
    <text evidence="1">The sequence shown here is derived from an EMBL/GenBank/DDBJ whole genome shotgun (WGS) entry which is preliminary data.</text>
</comment>
<gene>
    <name evidence="1" type="primary">thiS</name>
    <name evidence="1" type="ORF">ED208_05805</name>
</gene>
<dbReference type="PANTHER" id="PTHR34472">
    <property type="entry name" value="SULFUR CARRIER PROTEIN THIS"/>
    <property type="match status" value="1"/>
</dbReference>
<name>A0A3N0VGI9_9GAMM</name>
<dbReference type="InterPro" id="IPR010035">
    <property type="entry name" value="Thi_S"/>
</dbReference>
<evidence type="ECO:0000313" key="2">
    <source>
        <dbReference type="Proteomes" id="UP000282106"/>
    </source>
</evidence>
<dbReference type="InterPro" id="IPR012675">
    <property type="entry name" value="Beta-grasp_dom_sf"/>
</dbReference>
<proteinExistence type="predicted"/>
<dbReference type="InterPro" id="IPR016155">
    <property type="entry name" value="Mopterin_synth/thiamin_S_b"/>
</dbReference>
<reference evidence="1 2" key="1">
    <citation type="submission" date="2018-10" db="EMBL/GenBank/DDBJ databases">
        <authorList>
            <person name="Chen W.-M."/>
        </authorList>
    </citation>
    <scope>NUCLEOTIDE SEQUENCE [LARGE SCALE GENOMIC DNA]</scope>
    <source>
        <strain evidence="1 2">THS-13</strain>
    </source>
</reference>
<organism evidence="1 2">
    <name type="scientific">Stagnimonas aquatica</name>
    <dbReference type="NCBI Taxonomy" id="2689987"/>
    <lineage>
        <taxon>Bacteria</taxon>
        <taxon>Pseudomonadati</taxon>
        <taxon>Pseudomonadota</taxon>
        <taxon>Gammaproteobacteria</taxon>
        <taxon>Nevskiales</taxon>
        <taxon>Nevskiaceae</taxon>
        <taxon>Stagnimonas</taxon>
    </lineage>
</organism>
<dbReference type="InParanoid" id="A0A3N0VGI9"/>
<dbReference type="CDD" id="cd00565">
    <property type="entry name" value="Ubl_ThiS"/>
    <property type="match status" value="1"/>
</dbReference>
<dbReference type="RefSeq" id="WP_123210931.1">
    <property type="nucleotide sequence ID" value="NZ_RJVO01000002.1"/>
</dbReference>
<accession>A0A3N0VGI9</accession>
<dbReference type="Proteomes" id="UP000282106">
    <property type="component" value="Unassembled WGS sequence"/>
</dbReference>
<protein>
    <submittedName>
        <fullName evidence="1">Sulfur carrier protein ThiS</fullName>
    </submittedName>
</protein>
<dbReference type="Gene3D" id="3.10.20.30">
    <property type="match status" value="1"/>
</dbReference>
<dbReference type="AlphaFoldDB" id="A0A3N0VGI9"/>
<dbReference type="PANTHER" id="PTHR34472:SF1">
    <property type="entry name" value="SULFUR CARRIER PROTEIN THIS"/>
    <property type="match status" value="1"/>
</dbReference>
<dbReference type="EMBL" id="RJVO01000002">
    <property type="protein sequence ID" value="ROH91887.1"/>
    <property type="molecule type" value="Genomic_DNA"/>
</dbReference>
<dbReference type="InterPro" id="IPR003749">
    <property type="entry name" value="ThiS/MoaD-like"/>
</dbReference>